<dbReference type="Proteomes" id="UP001501666">
    <property type="component" value="Unassembled WGS sequence"/>
</dbReference>
<dbReference type="PANTHER" id="PTHR11739:SF4">
    <property type="entry name" value="CITRATE SYNTHASE, PEROXISOMAL"/>
    <property type="match status" value="1"/>
</dbReference>
<dbReference type="PROSITE" id="PS00480">
    <property type="entry name" value="CITRATE_SYNTHASE"/>
    <property type="match status" value="1"/>
</dbReference>
<dbReference type="Gene3D" id="1.10.580.10">
    <property type="entry name" value="Citrate Synthase, domain 1"/>
    <property type="match status" value="2"/>
</dbReference>
<keyword evidence="4 5" id="KW-0808">Transferase</keyword>
<sequence length="442" mass="46272">MEWIDAATAAERLGVKPATLYAYVSRGVLRRRHGEDGRRSFFDAAEVEQLARRGRPRNPPPELVIESAITALGVDRPYYRGIDALDLARRSPFEAVAAWLWDVEEEDALPPWQGDPQGIRAAAEAQRGLPEGLLPLDRFQVITTVLGATDSLRYQLAPASVAATGRRLIAGLVDALPAQPTVYAPAKRLGRGAQEISAGGNAAASDEPLPGGGSSGGGGAPGGSGGGLPSGGSIAARLWGRLTPRVPDPALLSALQAALVLLADHELAASTLAARVAASAKADPYAVVLTALGVLGGPLHGGASYGAERLLAEVAEPSHASRVITERVRRGERIPGFGHSVYKNGDSRATVLFEILTHAAPGHPALDVAQAVRKELRRRRLPDPNIDFALATLTSLSGMVPGAGEAIFAVARTAGWLAHAMEEYAKGTLLRPRASYIGPPPR</sequence>
<dbReference type="PANTHER" id="PTHR11739">
    <property type="entry name" value="CITRATE SYNTHASE"/>
    <property type="match status" value="1"/>
</dbReference>
<evidence type="ECO:0000256" key="3">
    <source>
        <dbReference type="ARBA" id="ARBA00012972"/>
    </source>
</evidence>
<feature type="region of interest" description="Disordered" evidence="6">
    <location>
        <begin position="195"/>
        <end position="227"/>
    </location>
</feature>
<evidence type="ECO:0000256" key="1">
    <source>
        <dbReference type="ARBA" id="ARBA00005163"/>
    </source>
</evidence>
<dbReference type="InterPro" id="IPR016142">
    <property type="entry name" value="Citrate_synth-like_lrg_a-sub"/>
</dbReference>
<comment type="similarity">
    <text evidence="2 5">Belongs to the citrate synthase family.</text>
</comment>
<dbReference type="Gene3D" id="1.10.230.10">
    <property type="entry name" value="Cytochrome P450-Terp, domain 2"/>
    <property type="match status" value="1"/>
</dbReference>
<dbReference type="InterPro" id="IPR009061">
    <property type="entry name" value="DNA-bd_dom_put_sf"/>
</dbReference>
<comment type="pathway">
    <text evidence="1">Carbohydrate metabolism; tricarboxylic acid cycle.</text>
</comment>
<keyword evidence="8" id="KW-1185">Reference proteome</keyword>
<dbReference type="InterPro" id="IPR036969">
    <property type="entry name" value="Citrate_synthase_sf"/>
</dbReference>
<evidence type="ECO:0000313" key="7">
    <source>
        <dbReference type="EMBL" id="GAA2674170.1"/>
    </source>
</evidence>
<gene>
    <name evidence="7" type="ORF">GCM10010412_055140</name>
</gene>
<feature type="compositionally biased region" description="Gly residues" evidence="6">
    <location>
        <begin position="210"/>
        <end position="227"/>
    </location>
</feature>
<dbReference type="PRINTS" id="PR00143">
    <property type="entry name" value="CITRTSNTHASE"/>
</dbReference>
<evidence type="ECO:0000313" key="8">
    <source>
        <dbReference type="Proteomes" id="UP001501666"/>
    </source>
</evidence>
<dbReference type="EMBL" id="BAAATE010000015">
    <property type="protein sequence ID" value="GAA2674170.1"/>
    <property type="molecule type" value="Genomic_DNA"/>
</dbReference>
<dbReference type="SUPFAM" id="SSF46955">
    <property type="entry name" value="Putative DNA-binding domain"/>
    <property type="match status" value="1"/>
</dbReference>
<organism evidence="7 8">
    <name type="scientific">Nonomuraea recticatena</name>
    <dbReference type="NCBI Taxonomy" id="46178"/>
    <lineage>
        <taxon>Bacteria</taxon>
        <taxon>Bacillati</taxon>
        <taxon>Actinomycetota</taxon>
        <taxon>Actinomycetes</taxon>
        <taxon>Streptosporangiales</taxon>
        <taxon>Streptosporangiaceae</taxon>
        <taxon>Nonomuraea</taxon>
    </lineage>
</organism>
<dbReference type="RefSeq" id="WP_346150212.1">
    <property type="nucleotide sequence ID" value="NZ_BAAATE010000015.1"/>
</dbReference>
<evidence type="ECO:0000256" key="4">
    <source>
        <dbReference type="ARBA" id="ARBA00022679"/>
    </source>
</evidence>
<dbReference type="InterPro" id="IPR016143">
    <property type="entry name" value="Citrate_synth-like_sm_a-sub"/>
</dbReference>
<name>A0ABP6EQG9_9ACTN</name>
<evidence type="ECO:0000256" key="5">
    <source>
        <dbReference type="RuleBase" id="RU003406"/>
    </source>
</evidence>
<proteinExistence type="inferred from homology"/>
<dbReference type="EC" id="2.3.3.16" evidence="3"/>
<evidence type="ECO:0000256" key="6">
    <source>
        <dbReference type="SAM" id="MobiDB-lite"/>
    </source>
</evidence>
<dbReference type="Pfam" id="PF00285">
    <property type="entry name" value="Citrate_synt"/>
    <property type="match status" value="1"/>
</dbReference>
<dbReference type="InterPro" id="IPR019810">
    <property type="entry name" value="Citrate_synthase_AS"/>
</dbReference>
<dbReference type="SUPFAM" id="SSF48256">
    <property type="entry name" value="Citrate synthase"/>
    <property type="match status" value="1"/>
</dbReference>
<reference evidence="8" key="1">
    <citation type="journal article" date="2019" name="Int. J. Syst. Evol. Microbiol.">
        <title>The Global Catalogue of Microorganisms (GCM) 10K type strain sequencing project: providing services to taxonomists for standard genome sequencing and annotation.</title>
        <authorList>
            <consortium name="The Broad Institute Genomics Platform"/>
            <consortium name="The Broad Institute Genome Sequencing Center for Infectious Disease"/>
            <person name="Wu L."/>
            <person name="Ma J."/>
        </authorList>
    </citation>
    <scope>NUCLEOTIDE SEQUENCE [LARGE SCALE GENOMIC DNA]</scope>
    <source>
        <strain evidence="8">JCM 6835</strain>
    </source>
</reference>
<protein>
    <recommendedName>
        <fullName evidence="3">citrate synthase (unknown stereospecificity)</fullName>
        <ecNumber evidence="3">2.3.3.16</ecNumber>
    </recommendedName>
</protein>
<dbReference type="InterPro" id="IPR002020">
    <property type="entry name" value="Citrate_synthase"/>
</dbReference>
<evidence type="ECO:0000256" key="2">
    <source>
        <dbReference type="ARBA" id="ARBA00010566"/>
    </source>
</evidence>
<accession>A0ABP6EQG9</accession>
<comment type="caution">
    <text evidence="7">The sequence shown here is derived from an EMBL/GenBank/DDBJ whole genome shotgun (WGS) entry which is preliminary data.</text>
</comment>